<gene>
    <name evidence="2" type="ORF">S01H4_37459</name>
</gene>
<accession>X1CWD9</accession>
<dbReference type="InterPro" id="IPR002508">
    <property type="entry name" value="MurNAc-LAA_cat"/>
</dbReference>
<dbReference type="AlphaFoldDB" id="X1CWD9"/>
<reference evidence="2" key="1">
    <citation type="journal article" date="2014" name="Front. Microbiol.">
        <title>High frequency of phylogenetically diverse reductive dehalogenase-homologous genes in deep subseafloor sedimentary metagenomes.</title>
        <authorList>
            <person name="Kawai M."/>
            <person name="Futagami T."/>
            <person name="Toyoda A."/>
            <person name="Takaki Y."/>
            <person name="Nishi S."/>
            <person name="Hori S."/>
            <person name="Arai W."/>
            <person name="Tsubouchi T."/>
            <person name="Morono Y."/>
            <person name="Uchiyama I."/>
            <person name="Ito T."/>
            <person name="Fujiyama A."/>
            <person name="Inagaki F."/>
            <person name="Takami H."/>
        </authorList>
    </citation>
    <scope>NUCLEOTIDE SEQUENCE</scope>
    <source>
        <strain evidence="2">Expedition CK06-06</strain>
    </source>
</reference>
<proteinExistence type="predicted"/>
<dbReference type="Pfam" id="PF01520">
    <property type="entry name" value="Amidase_3"/>
    <property type="match status" value="1"/>
</dbReference>
<name>X1CWD9_9ZZZZ</name>
<evidence type="ECO:0000259" key="1">
    <source>
        <dbReference type="Pfam" id="PF01520"/>
    </source>
</evidence>
<evidence type="ECO:0000313" key="2">
    <source>
        <dbReference type="EMBL" id="GAH00395.1"/>
    </source>
</evidence>
<dbReference type="GO" id="GO:0009253">
    <property type="term" value="P:peptidoglycan catabolic process"/>
    <property type="evidence" value="ECO:0007669"/>
    <property type="project" value="InterPro"/>
</dbReference>
<dbReference type="SUPFAM" id="SSF53187">
    <property type="entry name" value="Zn-dependent exopeptidases"/>
    <property type="match status" value="1"/>
</dbReference>
<feature type="domain" description="MurNAc-LAA" evidence="1">
    <location>
        <begin position="1"/>
        <end position="38"/>
    </location>
</feature>
<dbReference type="Gene3D" id="3.40.630.40">
    <property type="entry name" value="Zn-dependent exopeptidases"/>
    <property type="match status" value="1"/>
</dbReference>
<dbReference type="EMBL" id="BART01020125">
    <property type="protein sequence ID" value="GAH00395.1"/>
    <property type="molecule type" value="Genomic_DNA"/>
</dbReference>
<protein>
    <recommendedName>
        <fullName evidence="1">MurNAc-LAA domain-containing protein</fullName>
    </recommendedName>
</protein>
<dbReference type="GO" id="GO:0008745">
    <property type="term" value="F:N-acetylmuramoyl-L-alanine amidase activity"/>
    <property type="evidence" value="ECO:0007669"/>
    <property type="project" value="InterPro"/>
</dbReference>
<comment type="caution">
    <text evidence="2">The sequence shown here is derived from an EMBL/GenBank/DDBJ whole genome shotgun (WGS) entry which is preliminary data.</text>
</comment>
<sequence>MPAILIEIGYISNPTEEKSLSDINVLSNIAKGIRSGIDDFFGPAQHTSTP</sequence>
<organism evidence="2">
    <name type="scientific">marine sediment metagenome</name>
    <dbReference type="NCBI Taxonomy" id="412755"/>
    <lineage>
        <taxon>unclassified sequences</taxon>
        <taxon>metagenomes</taxon>
        <taxon>ecological metagenomes</taxon>
    </lineage>
</organism>